<sequence length="93" mass="9904">MRILAGAAVMAALLVPVGAMSEERAQQAATPPAATTAPVPPPIRKDPAEVTGAVTPRKVGQESERVIDGRRCTDVLEHPDQHPHALWIRCRAP</sequence>
<dbReference type="EMBL" id="PVZS01000011">
    <property type="protein sequence ID" value="PSC04736.1"/>
    <property type="molecule type" value="Genomic_DNA"/>
</dbReference>
<comment type="caution">
    <text evidence="3">The sequence shown here is derived from an EMBL/GenBank/DDBJ whole genome shotgun (WGS) entry which is preliminary data.</text>
</comment>
<gene>
    <name evidence="3" type="ORF">SLNSH_11590</name>
</gene>
<dbReference type="Proteomes" id="UP000239772">
    <property type="component" value="Unassembled WGS sequence"/>
</dbReference>
<dbReference type="RefSeq" id="WP_106337162.1">
    <property type="nucleotide sequence ID" value="NZ_PVZS01000011.1"/>
</dbReference>
<evidence type="ECO:0000313" key="3">
    <source>
        <dbReference type="EMBL" id="PSC04736.1"/>
    </source>
</evidence>
<feature type="region of interest" description="Disordered" evidence="1">
    <location>
        <begin position="22"/>
        <end position="64"/>
    </location>
</feature>
<reference evidence="4" key="1">
    <citation type="submission" date="2018-03" db="EMBL/GenBank/DDBJ databases">
        <authorList>
            <person name="Sun L."/>
            <person name="Liu H."/>
            <person name="Chen W."/>
            <person name="Huang K."/>
            <person name="Liu W."/>
            <person name="Gao X."/>
        </authorList>
    </citation>
    <scope>NUCLEOTIDE SEQUENCE [LARGE SCALE GENOMIC DNA]</scope>
    <source>
        <strain evidence="4">SH9</strain>
    </source>
</reference>
<organism evidence="3 4">
    <name type="scientific">Alsobacter soli</name>
    <dbReference type="NCBI Taxonomy" id="2109933"/>
    <lineage>
        <taxon>Bacteria</taxon>
        <taxon>Pseudomonadati</taxon>
        <taxon>Pseudomonadota</taxon>
        <taxon>Alphaproteobacteria</taxon>
        <taxon>Hyphomicrobiales</taxon>
        <taxon>Alsobacteraceae</taxon>
        <taxon>Alsobacter</taxon>
    </lineage>
</organism>
<accession>A0A2T1HSW5</accession>
<evidence type="ECO:0000256" key="1">
    <source>
        <dbReference type="SAM" id="MobiDB-lite"/>
    </source>
</evidence>
<keyword evidence="4" id="KW-1185">Reference proteome</keyword>
<protein>
    <submittedName>
        <fullName evidence="3">Uncharacterized protein</fullName>
    </submittedName>
</protein>
<name>A0A2T1HSW5_9HYPH</name>
<dbReference type="AlphaFoldDB" id="A0A2T1HSW5"/>
<keyword evidence="2" id="KW-0732">Signal</keyword>
<evidence type="ECO:0000313" key="4">
    <source>
        <dbReference type="Proteomes" id="UP000239772"/>
    </source>
</evidence>
<evidence type="ECO:0000256" key="2">
    <source>
        <dbReference type="SAM" id="SignalP"/>
    </source>
</evidence>
<feature type="signal peptide" evidence="2">
    <location>
        <begin position="1"/>
        <end position="21"/>
    </location>
</feature>
<proteinExistence type="predicted"/>
<feature type="chain" id="PRO_5015461459" evidence="2">
    <location>
        <begin position="22"/>
        <end position="93"/>
    </location>
</feature>
<feature type="compositionally biased region" description="Low complexity" evidence="1">
    <location>
        <begin position="22"/>
        <end position="37"/>
    </location>
</feature>